<protein>
    <submittedName>
        <fullName evidence="1">Uncharacterized protein</fullName>
    </submittedName>
</protein>
<reference evidence="1 2" key="1">
    <citation type="journal article" date="2014" name="Genome Announc.">
        <title>Draft Genome Sequence of Xylella fastidiosa Pear Leaf Scorch Strain in Taiwan.</title>
        <authorList>
            <person name="Su C.C."/>
            <person name="Deng W.L."/>
            <person name="Jan F.J."/>
            <person name="Chang C.J."/>
            <person name="Huang H."/>
            <person name="Chen J."/>
        </authorList>
    </citation>
    <scope>NUCLEOTIDE SEQUENCE [LARGE SCALE GENOMIC DNA]</scope>
    <source>
        <strain evidence="1 2">PLS229</strain>
    </source>
</reference>
<organism evidence="1 2">
    <name type="scientific">Xylella taiwanensis</name>
    <dbReference type="NCBI Taxonomy" id="1444770"/>
    <lineage>
        <taxon>Bacteria</taxon>
        <taxon>Pseudomonadati</taxon>
        <taxon>Pseudomonadota</taxon>
        <taxon>Gammaproteobacteria</taxon>
        <taxon>Lysobacterales</taxon>
        <taxon>Lysobacteraceae</taxon>
        <taxon>Xylella</taxon>
    </lineage>
</organism>
<dbReference type="AlphaFoldDB" id="Z9JI18"/>
<dbReference type="GeneID" id="68899698"/>
<accession>Z9JI18</accession>
<sequence>MGDMLFSKDTSVIYLNVACRASTAHDRFICNTRSANIPATSVEAIQADIYDIIKTVLKIMEYEHVIHTPRRQIKTYLKLQAWNVYFNWIKQLKIRPIFTMPLEEGDSDSRMSY</sequence>
<evidence type="ECO:0000313" key="2">
    <source>
        <dbReference type="Proteomes" id="UP000020406"/>
    </source>
</evidence>
<dbReference type="Proteomes" id="UP000020406">
    <property type="component" value="Unassembled WGS sequence"/>
</dbReference>
<proteinExistence type="predicted"/>
<dbReference type="EMBL" id="JDSQ01000021">
    <property type="protein sequence ID" value="EWS77402.1"/>
    <property type="molecule type" value="Genomic_DNA"/>
</dbReference>
<name>Z9JI18_9GAMM</name>
<comment type="caution">
    <text evidence="1">The sequence shown here is derived from an EMBL/GenBank/DDBJ whole genome shotgun (WGS) entry which is preliminary data.</text>
</comment>
<dbReference type="PATRIC" id="fig|1444770.3.peg.2622"/>
<dbReference type="RefSeq" id="WP_152536651.1">
    <property type="nucleotide sequence ID" value="NZ_CP053627.1"/>
</dbReference>
<gene>
    <name evidence="1" type="ORF">AF72_11090</name>
</gene>
<evidence type="ECO:0000313" key="1">
    <source>
        <dbReference type="EMBL" id="EWS77402.1"/>
    </source>
</evidence>